<proteinExistence type="predicted"/>
<dbReference type="RefSeq" id="WP_165898739.1">
    <property type="nucleotide sequence ID" value="NZ_SLUI01000001.1"/>
</dbReference>
<gene>
    <name evidence="1" type="ORF">EV210_101162</name>
</gene>
<dbReference type="InterPro" id="IPR017101">
    <property type="entry name" value="P-loop_ATP/GTP-bd_All4644_prd"/>
</dbReference>
<keyword evidence="1" id="KW-0808">Transferase</keyword>
<protein>
    <submittedName>
        <fullName evidence="1">Putative kinase</fullName>
    </submittedName>
</protein>
<organism evidence="1 2">
    <name type="scientific">Anaerospora hongkongensis</name>
    <dbReference type="NCBI Taxonomy" id="244830"/>
    <lineage>
        <taxon>Bacteria</taxon>
        <taxon>Bacillati</taxon>
        <taxon>Bacillota</taxon>
        <taxon>Negativicutes</taxon>
        <taxon>Selenomonadales</taxon>
        <taxon>Sporomusaceae</taxon>
        <taxon>Anaerospora</taxon>
    </lineage>
</organism>
<keyword evidence="1" id="KW-0418">Kinase</keyword>
<dbReference type="InterPro" id="IPR027417">
    <property type="entry name" value="P-loop_NTPase"/>
</dbReference>
<keyword evidence="2" id="KW-1185">Reference proteome</keyword>
<dbReference type="SUPFAM" id="SSF52540">
    <property type="entry name" value="P-loop containing nucleoside triphosphate hydrolases"/>
    <property type="match status" value="1"/>
</dbReference>
<sequence length="169" mass="19297">MQNDGNTRNPLHHGDLIITVGLPLSGKSTLVEKCSRFTAKVAVVCPDTIRLAMHGNQFIDLAEPFVWATAQIMARTLLKQGYTVIIDATNTTVERRKMWRHIAWEFGKTLVIYNVDTTGDVCRERNRAISRLDEKIINRMEKQLQVPTSDEGIMFSSEDVEKHLRLFLK</sequence>
<comment type="caution">
    <text evidence="1">The sequence shown here is derived from an EMBL/GenBank/DDBJ whole genome shotgun (WGS) entry which is preliminary data.</text>
</comment>
<evidence type="ECO:0000313" key="1">
    <source>
        <dbReference type="EMBL" id="TCL39964.1"/>
    </source>
</evidence>
<accession>A0A4R1Q4F9</accession>
<dbReference type="Gene3D" id="3.40.50.300">
    <property type="entry name" value="P-loop containing nucleotide triphosphate hydrolases"/>
    <property type="match status" value="1"/>
</dbReference>
<dbReference type="Pfam" id="PF13671">
    <property type="entry name" value="AAA_33"/>
    <property type="match status" value="1"/>
</dbReference>
<evidence type="ECO:0000313" key="2">
    <source>
        <dbReference type="Proteomes" id="UP000295063"/>
    </source>
</evidence>
<dbReference type="GO" id="GO:0016301">
    <property type="term" value="F:kinase activity"/>
    <property type="evidence" value="ECO:0007669"/>
    <property type="project" value="UniProtKB-KW"/>
</dbReference>
<dbReference type="AlphaFoldDB" id="A0A4R1Q4F9"/>
<name>A0A4R1Q4F9_9FIRM</name>
<dbReference type="PIRSF" id="PIRSF037081">
    <property type="entry name" value="P-loop_All4644_prd"/>
    <property type="match status" value="1"/>
</dbReference>
<dbReference type="Proteomes" id="UP000295063">
    <property type="component" value="Unassembled WGS sequence"/>
</dbReference>
<dbReference type="EMBL" id="SLUI01000001">
    <property type="protein sequence ID" value="TCL39964.1"/>
    <property type="molecule type" value="Genomic_DNA"/>
</dbReference>
<reference evidence="1 2" key="1">
    <citation type="submission" date="2019-03" db="EMBL/GenBank/DDBJ databases">
        <title>Genomic Encyclopedia of Type Strains, Phase IV (KMG-IV): sequencing the most valuable type-strain genomes for metagenomic binning, comparative biology and taxonomic classification.</title>
        <authorList>
            <person name="Goeker M."/>
        </authorList>
    </citation>
    <scope>NUCLEOTIDE SEQUENCE [LARGE SCALE GENOMIC DNA]</scope>
    <source>
        <strain evidence="1 2">DSM 15969</strain>
    </source>
</reference>